<evidence type="ECO:0000313" key="4">
    <source>
        <dbReference type="Proteomes" id="UP001482154"/>
    </source>
</evidence>
<protein>
    <recommendedName>
        <fullName evidence="2">PTS EIIB type-2 domain-containing protein</fullName>
    </recommendedName>
</protein>
<sequence length="246" mass="28877">MISEETYKLVTQMLERVNEVFKIDFRYDLELITMLSTHLMPLEIRAKHGIAFVALPFSLALKRKWKNQKEKVLIVCGSGKASSELLAYQVKENFGNYLDVVGVTNHHSLELYDFSNVDYILTTVPIDIPVPIPIIRTSTFFETSFIHQVNQAITDTRSSRFIEYFHKNMVFGSSSDDKNEILEHMCENAVQNYDIPDDFFHYVMKREEIGRTSDSSDRLGWRTRTIDLSSFHEGKRRKYDQYFYRI</sequence>
<dbReference type="InterPro" id="IPR013011">
    <property type="entry name" value="PTS_EIIB_2"/>
</dbReference>
<dbReference type="Gene3D" id="3.40.50.2300">
    <property type="match status" value="1"/>
</dbReference>
<dbReference type="InterPro" id="IPR036095">
    <property type="entry name" value="PTS_EIIB-like_sf"/>
</dbReference>
<dbReference type="InterPro" id="IPR050661">
    <property type="entry name" value="BglG_antiterminators"/>
</dbReference>
<dbReference type="InterPro" id="IPR036634">
    <property type="entry name" value="PRD_sf"/>
</dbReference>
<dbReference type="PANTHER" id="PTHR30185:SF13">
    <property type="entry name" value="LICABCH OPERON REGULATOR-RELATED"/>
    <property type="match status" value="1"/>
</dbReference>
<name>A0ABV1IR71_9FIRM</name>
<keyword evidence="1" id="KW-0808">Transferase</keyword>
<keyword evidence="4" id="KW-1185">Reference proteome</keyword>
<dbReference type="RefSeq" id="WP_212385043.1">
    <property type="nucleotide sequence ID" value="NZ_JBBNIN010000001.1"/>
</dbReference>
<feature type="domain" description="PTS EIIB type-2" evidence="2">
    <location>
        <begin position="70"/>
        <end position="161"/>
    </location>
</feature>
<organism evidence="3 4">
    <name type="scientific">Anaerostipes amylophilus</name>
    <dbReference type="NCBI Taxonomy" id="2981779"/>
    <lineage>
        <taxon>Bacteria</taxon>
        <taxon>Bacillati</taxon>
        <taxon>Bacillota</taxon>
        <taxon>Clostridia</taxon>
        <taxon>Lachnospirales</taxon>
        <taxon>Lachnospiraceae</taxon>
        <taxon>Anaerostipes</taxon>
    </lineage>
</organism>
<dbReference type="PANTHER" id="PTHR30185">
    <property type="entry name" value="CRYPTIC BETA-GLUCOSIDE BGL OPERON ANTITERMINATOR"/>
    <property type="match status" value="1"/>
</dbReference>
<evidence type="ECO:0000313" key="3">
    <source>
        <dbReference type="EMBL" id="MEQ2709702.1"/>
    </source>
</evidence>
<dbReference type="Proteomes" id="UP001482154">
    <property type="component" value="Unassembled WGS sequence"/>
</dbReference>
<dbReference type="SUPFAM" id="SSF52794">
    <property type="entry name" value="PTS system IIB component-like"/>
    <property type="match status" value="1"/>
</dbReference>
<dbReference type="SUPFAM" id="SSF63520">
    <property type="entry name" value="PTS-regulatory domain, PRD"/>
    <property type="match status" value="1"/>
</dbReference>
<evidence type="ECO:0000259" key="2">
    <source>
        <dbReference type="PROSITE" id="PS51099"/>
    </source>
</evidence>
<dbReference type="EMBL" id="JBBNIN010000001">
    <property type="protein sequence ID" value="MEQ2709702.1"/>
    <property type="molecule type" value="Genomic_DNA"/>
</dbReference>
<comment type="caution">
    <text evidence="3">The sequence shown here is derived from an EMBL/GenBank/DDBJ whole genome shotgun (WGS) entry which is preliminary data.</text>
</comment>
<evidence type="ECO:0000256" key="1">
    <source>
        <dbReference type="ARBA" id="ARBA00022679"/>
    </source>
</evidence>
<gene>
    <name evidence="3" type="ORF">AAAU51_00675</name>
</gene>
<proteinExistence type="predicted"/>
<accession>A0ABV1IR71</accession>
<reference evidence="3 4" key="1">
    <citation type="submission" date="2024-04" db="EMBL/GenBank/DDBJ databases">
        <title>Human intestinal bacterial collection.</title>
        <authorList>
            <person name="Pauvert C."/>
            <person name="Hitch T.C.A."/>
            <person name="Clavel T."/>
        </authorList>
    </citation>
    <scope>NUCLEOTIDE SEQUENCE [LARGE SCALE GENOMIC DNA]</scope>
    <source>
        <strain evidence="3 4">CLA-AA-H249</strain>
    </source>
</reference>
<dbReference type="PROSITE" id="PS51099">
    <property type="entry name" value="PTS_EIIB_TYPE_2"/>
    <property type="match status" value="1"/>
</dbReference>